<sequence>MRECNHEALALPSLNSIKEKIWKTPTAPKIRNFLWKSLSEALPVAELILNRGMKVDERCQVCGVEGESIQHVLFECDCARYVWALSGIPQPEWGLQTGRMGVAWIVRNHRGVVIIHSRRAFSSIWSLDDARFSTCLEHDKSTFQ</sequence>
<reference evidence="2 3" key="1">
    <citation type="journal article" date="2020" name="BMC Genomics">
        <title>Intraspecific diversification of the crop wild relative Brassica cretica Lam. using demographic model selection.</title>
        <authorList>
            <person name="Kioukis A."/>
            <person name="Michalopoulou V.A."/>
            <person name="Briers L."/>
            <person name="Pirintsos S."/>
            <person name="Studholme D.J."/>
            <person name="Pavlidis P."/>
            <person name="Sarris P.F."/>
        </authorList>
    </citation>
    <scope>NUCLEOTIDE SEQUENCE [LARGE SCALE GENOMIC DNA]</scope>
    <source>
        <strain evidence="3">cv. PFS-1207/04</strain>
    </source>
</reference>
<evidence type="ECO:0000259" key="1">
    <source>
        <dbReference type="Pfam" id="PF13966"/>
    </source>
</evidence>
<keyword evidence="3" id="KW-1185">Reference proteome</keyword>
<evidence type="ECO:0000313" key="2">
    <source>
        <dbReference type="EMBL" id="KAF3494779.1"/>
    </source>
</evidence>
<feature type="domain" description="Reverse transcriptase zinc-binding" evidence="1">
    <location>
        <begin position="16"/>
        <end position="83"/>
    </location>
</feature>
<organism evidence="2 3">
    <name type="scientific">Brassica cretica</name>
    <name type="common">Mustard</name>
    <dbReference type="NCBI Taxonomy" id="69181"/>
    <lineage>
        <taxon>Eukaryota</taxon>
        <taxon>Viridiplantae</taxon>
        <taxon>Streptophyta</taxon>
        <taxon>Embryophyta</taxon>
        <taxon>Tracheophyta</taxon>
        <taxon>Spermatophyta</taxon>
        <taxon>Magnoliopsida</taxon>
        <taxon>eudicotyledons</taxon>
        <taxon>Gunneridae</taxon>
        <taxon>Pentapetalae</taxon>
        <taxon>rosids</taxon>
        <taxon>malvids</taxon>
        <taxon>Brassicales</taxon>
        <taxon>Brassicaceae</taxon>
        <taxon>Brassiceae</taxon>
        <taxon>Brassica</taxon>
    </lineage>
</organism>
<comment type="caution">
    <text evidence="2">The sequence shown here is derived from an EMBL/GenBank/DDBJ whole genome shotgun (WGS) entry which is preliminary data.</text>
</comment>
<proteinExistence type="predicted"/>
<evidence type="ECO:0000313" key="3">
    <source>
        <dbReference type="Proteomes" id="UP000266723"/>
    </source>
</evidence>
<gene>
    <name evidence="2" type="ORF">DY000_02051867</name>
</gene>
<dbReference type="Proteomes" id="UP000266723">
    <property type="component" value="Unassembled WGS sequence"/>
</dbReference>
<dbReference type="EMBL" id="QGKV02002055">
    <property type="protein sequence ID" value="KAF3494779.1"/>
    <property type="molecule type" value="Genomic_DNA"/>
</dbReference>
<accession>A0ABQ7AAU3</accession>
<dbReference type="Pfam" id="PF13966">
    <property type="entry name" value="zf-RVT"/>
    <property type="match status" value="1"/>
</dbReference>
<protein>
    <recommendedName>
        <fullName evidence="1">Reverse transcriptase zinc-binding domain-containing protein</fullName>
    </recommendedName>
</protein>
<name>A0ABQ7AAU3_BRACR</name>
<dbReference type="InterPro" id="IPR026960">
    <property type="entry name" value="RVT-Znf"/>
</dbReference>